<reference evidence="2" key="1">
    <citation type="submission" date="2022-07" db="EMBL/GenBank/DDBJ databases">
        <title>Phylogenomic reconstructions and comparative analyses of Kickxellomycotina fungi.</title>
        <authorList>
            <person name="Reynolds N.K."/>
            <person name="Stajich J.E."/>
            <person name="Barry K."/>
            <person name="Grigoriev I.V."/>
            <person name="Crous P."/>
            <person name="Smith M.E."/>
        </authorList>
    </citation>
    <scope>NUCLEOTIDE SEQUENCE</scope>
    <source>
        <strain evidence="2">NRRL 3115</strain>
    </source>
</reference>
<evidence type="ECO:0000313" key="2">
    <source>
        <dbReference type="EMBL" id="KAJ2672809.1"/>
    </source>
</evidence>
<name>A0A9W8FZH8_9FUNG</name>
<dbReference type="PANTHER" id="PTHR21357:SF4">
    <property type="entry name" value="FAM172 FAMILY PROTEIN HOMOLOG CG10038"/>
    <property type="match status" value="1"/>
</dbReference>
<dbReference type="InterPro" id="IPR048263">
    <property type="entry name" value="Arb2"/>
</dbReference>
<dbReference type="InterPro" id="IPR053858">
    <property type="entry name" value="Arb2_dom"/>
</dbReference>
<dbReference type="PANTHER" id="PTHR21357">
    <property type="entry name" value="FAM172 FAMILY PROTEIN HOMOLOG CG10038"/>
    <property type="match status" value="1"/>
</dbReference>
<gene>
    <name evidence="2" type="ORF">GGI25_004959</name>
</gene>
<accession>A0A9W8FZH8</accession>
<dbReference type="GO" id="GO:0031048">
    <property type="term" value="P:regulatory ncRNA-mediated heterochromatin formation"/>
    <property type="evidence" value="ECO:0007669"/>
    <property type="project" value="TreeGrafter"/>
</dbReference>
<dbReference type="Pfam" id="PF22749">
    <property type="entry name" value="Arb2"/>
    <property type="match status" value="1"/>
</dbReference>
<proteinExistence type="predicted"/>
<dbReference type="Proteomes" id="UP001151518">
    <property type="component" value="Unassembled WGS sequence"/>
</dbReference>
<dbReference type="EMBL" id="JANBTW010000076">
    <property type="protein sequence ID" value="KAJ2672809.1"/>
    <property type="molecule type" value="Genomic_DNA"/>
</dbReference>
<dbReference type="GO" id="GO:0005634">
    <property type="term" value="C:nucleus"/>
    <property type="evidence" value="ECO:0007669"/>
    <property type="project" value="TreeGrafter"/>
</dbReference>
<comment type="caution">
    <text evidence="2">The sequence shown here is derived from an EMBL/GenBank/DDBJ whole genome shotgun (WGS) entry which is preliminary data.</text>
</comment>
<dbReference type="OrthoDB" id="421951at2759"/>
<evidence type="ECO:0000313" key="3">
    <source>
        <dbReference type="Proteomes" id="UP001151518"/>
    </source>
</evidence>
<evidence type="ECO:0000259" key="1">
    <source>
        <dbReference type="Pfam" id="PF22749"/>
    </source>
</evidence>
<sequence length="378" mass="41284">MFVRPKKPTPEPHVRRTLNELGYEFDVGSGKLVNMATIAVYEYEQPGASKKQNKELYESLIHPASRHVYSIITGNDLQMQPIAVPDARQPHCNIYATPGALEKKHLVVIITGHGTFAAVWGWNVLVKSGLNVGSVIGYIRSCVQRGFGVLLLNPNENIVAPDGCSETFNSYNGQSTSINGSETPNEHVGFVWTHIIRSSAAKSVVFVSYSSSSIAIIDLLKYDYARFAKKVACVAFIDSTHSTFLLRSGAVTWLKQAARHWETSTETSDELLFDKHTGCSTVLVKNDSGIRELTPSLCMDNLLDYIADSFKRGPIADIPEMSPGELLADRVVDTGAFDSSSSDSDLEDNAVLGSVDNVQVVNTIGDVQQSSDGYIGWC</sequence>
<organism evidence="2 3">
    <name type="scientific">Coemansia spiralis</name>
    <dbReference type="NCBI Taxonomy" id="417178"/>
    <lineage>
        <taxon>Eukaryota</taxon>
        <taxon>Fungi</taxon>
        <taxon>Fungi incertae sedis</taxon>
        <taxon>Zoopagomycota</taxon>
        <taxon>Kickxellomycotina</taxon>
        <taxon>Kickxellomycetes</taxon>
        <taxon>Kickxellales</taxon>
        <taxon>Kickxellaceae</taxon>
        <taxon>Coemansia</taxon>
    </lineage>
</organism>
<feature type="domain" description="Arb2" evidence="1">
    <location>
        <begin position="16"/>
        <end position="266"/>
    </location>
</feature>
<dbReference type="AlphaFoldDB" id="A0A9W8FZH8"/>
<protein>
    <recommendedName>
        <fullName evidence="1">Arb2 domain-containing protein</fullName>
    </recommendedName>
</protein>
<dbReference type="GO" id="GO:0035197">
    <property type="term" value="F:siRNA binding"/>
    <property type="evidence" value="ECO:0007669"/>
    <property type="project" value="TreeGrafter"/>
</dbReference>